<evidence type="ECO:0000313" key="2">
    <source>
        <dbReference type="Proteomes" id="UP000886653"/>
    </source>
</evidence>
<accession>A0A9P6TD21</accession>
<dbReference type="AlphaFoldDB" id="A0A9P6TD21"/>
<reference evidence="1" key="1">
    <citation type="submission" date="2013-11" db="EMBL/GenBank/DDBJ databases">
        <title>Genome sequence of the fusiform rust pathogen reveals effectors for host alternation and coevolution with pine.</title>
        <authorList>
            <consortium name="DOE Joint Genome Institute"/>
            <person name="Smith K."/>
            <person name="Pendleton A."/>
            <person name="Kubisiak T."/>
            <person name="Anderson C."/>
            <person name="Salamov A."/>
            <person name="Aerts A."/>
            <person name="Riley R."/>
            <person name="Clum A."/>
            <person name="Lindquist E."/>
            <person name="Ence D."/>
            <person name="Campbell M."/>
            <person name="Kronenberg Z."/>
            <person name="Feau N."/>
            <person name="Dhillon B."/>
            <person name="Hamelin R."/>
            <person name="Burleigh J."/>
            <person name="Smith J."/>
            <person name="Yandell M."/>
            <person name="Nelson C."/>
            <person name="Grigoriev I."/>
            <person name="Davis J."/>
        </authorList>
    </citation>
    <scope>NUCLEOTIDE SEQUENCE</scope>
    <source>
        <strain evidence="1">G11</strain>
    </source>
</reference>
<organism evidence="1 2">
    <name type="scientific">Cronartium quercuum f. sp. fusiforme G11</name>
    <dbReference type="NCBI Taxonomy" id="708437"/>
    <lineage>
        <taxon>Eukaryota</taxon>
        <taxon>Fungi</taxon>
        <taxon>Dikarya</taxon>
        <taxon>Basidiomycota</taxon>
        <taxon>Pucciniomycotina</taxon>
        <taxon>Pucciniomycetes</taxon>
        <taxon>Pucciniales</taxon>
        <taxon>Coleosporiaceae</taxon>
        <taxon>Cronartium</taxon>
    </lineage>
</organism>
<gene>
    <name evidence="1" type="ORF">CROQUDRAFT_657659</name>
</gene>
<name>A0A9P6TD21_9BASI</name>
<sequence>MAFTKLCKSKRPFVVRLMYFKSDIDRRLVAQEQKGLSRTQAKLTTGELNKC</sequence>
<keyword evidence="2" id="KW-1185">Reference proteome</keyword>
<protein>
    <submittedName>
        <fullName evidence="1">Uncharacterized protein</fullName>
    </submittedName>
</protein>
<dbReference type="Proteomes" id="UP000886653">
    <property type="component" value="Unassembled WGS sequence"/>
</dbReference>
<feature type="non-terminal residue" evidence="1">
    <location>
        <position position="51"/>
    </location>
</feature>
<proteinExistence type="predicted"/>
<comment type="caution">
    <text evidence="1">The sequence shown here is derived from an EMBL/GenBank/DDBJ whole genome shotgun (WGS) entry which is preliminary data.</text>
</comment>
<evidence type="ECO:0000313" key="1">
    <source>
        <dbReference type="EMBL" id="KAG0146198.1"/>
    </source>
</evidence>
<dbReference type="EMBL" id="MU167264">
    <property type="protein sequence ID" value="KAG0146198.1"/>
    <property type="molecule type" value="Genomic_DNA"/>
</dbReference>